<dbReference type="EMBL" id="ATAX01000032">
    <property type="protein sequence ID" value="EWM52658.1"/>
    <property type="molecule type" value="Genomic_DNA"/>
</dbReference>
<sequence length="115" mass="12395">MANIKRNITAFAAAAAMLATAAAPTVSSFAAAVKSDPATSYSDSIIDLNQGIKRTILVPKGTAFYSSHSKLSKIIFKAPKDMLVTADKSIIIGKEIWTHTSKGWICKRTDLVYLF</sequence>
<feature type="signal peptide" evidence="1">
    <location>
        <begin position="1"/>
        <end position="21"/>
    </location>
</feature>
<dbReference type="RefSeq" id="WP_037300714.1">
    <property type="nucleotide sequence ID" value="NZ_ATAX01000032.1"/>
</dbReference>
<keyword evidence="1" id="KW-0732">Signal</keyword>
<dbReference type="PATRIC" id="fig|1341157.4.peg.2702"/>
<feature type="chain" id="PRO_5039154223" evidence="1">
    <location>
        <begin position="22"/>
        <end position="115"/>
    </location>
</feature>
<evidence type="ECO:0000256" key="1">
    <source>
        <dbReference type="SAM" id="SignalP"/>
    </source>
</evidence>
<organism evidence="2 3">
    <name type="scientific">Ruminococcus flavefaciens 007c</name>
    <dbReference type="NCBI Taxonomy" id="1341157"/>
    <lineage>
        <taxon>Bacteria</taxon>
        <taxon>Bacillati</taxon>
        <taxon>Bacillota</taxon>
        <taxon>Clostridia</taxon>
        <taxon>Eubacteriales</taxon>
        <taxon>Oscillospiraceae</taxon>
        <taxon>Ruminococcus</taxon>
    </lineage>
</organism>
<keyword evidence="3" id="KW-1185">Reference proteome</keyword>
<reference evidence="2 3" key="1">
    <citation type="journal article" date="2014" name="PLoS ONE">
        <title>Rumen cellulosomics: divergent fiber-degrading strategies revealed by comparative genome-wide analysis of six ruminococcal strains.</title>
        <authorList>
            <person name="Dassa B."/>
            <person name="Borovok I."/>
            <person name="Ruimy-Israeli V."/>
            <person name="Lamed R."/>
            <person name="Flint H.J."/>
            <person name="Duncan S.H."/>
            <person name="Henrissat B."/>
            <person name="Coutinho P."/>
            <person name="Morrison M."/>
            <person name="Mosoni P."/>
            <person name="Yeoman C.J."/>
            <person name="White B.A."/>
            <person name="Bayer E.A."/>
        </authorList>
    </citation>
    <scope>NUCLEOTIDE SEQUENCE [LARGE SCALE GENOMIC DNA]</scope>
    <source>
        <strain evidence="2 3">007c</strain>
    </source>
</reference>
<dbReference type="AlphaFoldDB" id="W7UFI4"/>
<name>W7UFI4_RUMFL</name>
<protein>
    <submittedName>
        <fullName evidence="2">Uncharacterized protein</fullName>
    </submittedName>
</protein>
<gene>
    <name evidence="2" type="ORF">RF007C_00735</name>
</gene>
<proteinExistence type="predicted"/>
<dbReference type="Proteomes" id="UP000019365">
    <property type="component" value="Unassembled WGS sequence"/>
</dbReference>
<comment type="caution">
    <text evidence="2">The sequence shown here is derived from an EMBL/GenBank/DDBJ whole genome shotgun (WGS) entry which is preliminary data.</text>
</comment>
<accession>W7UFI4</accession>
<evidence type="ECO:0000313" key="2">
    <source>
        <dbReference type="EMBL" id="EWM52658.1"/>
    </source>
</evidence>
<evidence type="ECO:0000313" key="3">
    <source>
        <dbReference type="Proteomes" id="UP000019365"/>
    </source>
</evidence>